<evidence type="ECO:0008006" key="3">
    <source>
        <dbReference type="Google" id="ProtNLM"/>
    </source>
</evidence>
<reference evidence="1 2" key="1">
    <citation type="submission" date="2024-09" db="EMBL/GenBank/DDBJ databases">
        <title>The Natural Products Discovery Center: Release of the First 8490 Sequenced Strains for Exploring Actinobacteria Biosynthetic Diversity.</title>
        <authorList>
            <person name="Kalkreuter E."/>
            <person name="Kautsar S.A."/>
            <person name="Yang D."/>
            <person name="Bader C.D."/>
            <person name="Teijaro C.N."/>
            <person name="Fluegel L."/>
            <person name="Davis C.M."/>
            <person name="Simpson J.R."/>
            <person name="Lauterbach L."/>
            <person name="Steele A.D."/>
            <person name="Gui C."/>
            <person name="Meng S."/>
            <person name="Li G."/>
            <person name="Viehrig K."/>
            <person name="Ye F."/>
            <person name="Su P."/>
            <person name="Kiefer A.F."/>
            <person name="Nichols A."/>
            <person name="Cepeda A.J."/>
            <person name="Yan W."/>
            <person name="Fan B."/>
            <person name="Jiang Y."/>
            <person name="Adhikari A."/>
            <person name="Zheng C.-J."/>
            <person name="Schuster L."/>
            <person name="Cowan T.M."/>
            <person name="Smanski M.J."/>
            <person name="Chevrette M.G."/>
            <person name="De Carvalho L.P.S."/>
            <person name="Shen B."/>
        </authorList>
    </citation>
    <scope>NUCLEOTIDE SEQUENCE [LARGE SCALE GENOMIC DNA]</scope>
    <source>
        <strain evidence="1 2">NPDC058753</strain>
    </source>
</reference>
<keyword evidence="2" id="KW-1185">Reference proteome</keyword>
<name>A0ABW6GJM2_9ACTN</name>
<evidence type="ECO:0000313" key="2">
    <source>
        <dbReference type="Proteomes" id="UP001599542"/>
    </source>
</evidence>
<sequence>MVTAHPGGRSARVGADLRETVLTGLDDGTAYELDVAAVNYRLSPDTPFGDITLYGRYTAPAANAVVTVLAFQAASADCPARTGKAVLLVGATKPDPATGLTTARDGHQVRLDWKPPAFDGGGGPVEYAVIASYDRPEPTALVVLRTTATGTIVPTATRDPFQPGGGPEDADRLREAGARYTVVAANRFGAAAAPPPVRTL</sequence>
<dbReference type="EMBL" id="JBHYPX010000022">
    <property type="protein sequence ID" value="MFE1352928.1"/>
    <property type="molecule type" value="Genomic_DNA"/>
</dbReference>
<dbReference type="Proteomes" id="UP001599542">
    <property type="component" value="Unassembled WGS sequence"/>
</dbReference>
<comment type="caution">
    <text evidence="1">The sequence shown here is derived from an EMBL/GenBank/DDBJ whole genome shotgun (WGS) entry which is preliminary data.</text>
</comment>
<protein>
    <recommendedName>
        <fullName evidence="3">Fibronectin type-III domain-containing protein</fullName>
    </recommendedName>
</protein>
<dbReference type="RefSeq" id="WP_380328089.1">
    <property type="nucleotide sequence ID" value="NZ_JBHYPW010000045.1"/>
</dbReference>
<proteinExistence type="predicted"/>
<organism evidence="1 2">
    <name type="scientific">Kitasatospora phosalacinea</name>
    <dbReference type="NCBI Taxonomy" id="2065"/>
    <lineage>
        <taxon>Bacteria</taxon>
        <taxon>Bacillati</taxon>
        <taxon>Actinomycetota</taxon>
        <taxon>Actinomycetes</taxon>
        <taxon>Kitasatosporales</taxon>
        <taxon>Streptomycetaceae</taxon>
        <taxon>Kitasatospora</taxon>
    </lineage>
</organism>
<gene>
    <name evidence="1" type="ORF">ACFW6T_13150</name>
</gene>
<accession>A0ABW6GJM2</accession>
<evidence type="ECO:0000313" key="1">
    <source>
        <dbReference type="EMBL" id="MFE1352928.1"/>
    </source>
</evidence>